<evidence type="ECO:0000259" key="2">
    <source>
        <dbReference type="Pfam" id="PF08393"/>
    </source>
</evidence>
<feature type="domain" description="Dynein heavy chain linker" evidence="2">
    <location>
        <begin position="2"/>
        <end position="79"/>
    </location>
</feature>
<dbReference type="InterPro" id="IPR026983">
    <property type="entry name" value="DHC"/>
</dbReference>
<keyword evidence="3" id="KW-1185">Reference proteome</keyword>
<evidence type="ECO:0000313" key="3">
    <source>
        <dbReference type="Proteomes" id="UP000036681"/>
    </source>
</evidence>
<dbReference type="InterPro" id="IPR013602">
    <property type="entry name" value="Dynein_heavy_linker"/>
</dbReference>
<evidence type="ECO:0000256" key="1">
    <source>
        <dbReference type="SAM" id="Phobius"/>
    </source>
</evidence>
<dbReference type="Pfam" id="PF08393">
    <property type="entry name" value="DHC_N2"/>
    <property type="match status" value="1"/>
</dbReference>
<evidence type="ECO:0000313" key="4">
    <source>
        <dbReference type="WBParaSite" id="ALUE_0000202201-mRNA-1"/>
    </source>
</evidence>
<dbReference type="PANTHER" id="PTHR45703:SF22">
    <property type="entry name" value="DYNEIN CYTOPLASMIC 2 HEAVY CHAIN 1"/>
    <property type="match status" value="1"/>
</dbReference>
<protein>
    <submittedName>
        <fullName evidence="4">DHC_N2 domain-containing protein</fullName>
    </submittedName>
</protein>
<dbReference type="InterPro" id="IPR042222">
    <property type="entry name" value="Dynein_2_N"/>
</dbReference>
<organism evidence="3 4">
    <name type="scientific">Ascaris lumbricoides</name>
    <name type="common">Giant roundworm</name>
    <dbReference type="NCBI Taxonomy" id="6252"/>
    <lineage>
        <taxon>Eukaryota</taxon>
        <taxon>Metazoa</taxon>
        <taxon>Ecdysozoa</taxon>
        <taxon>Nematoda</taxon>
        <taxon>Chromadorea</taxon>
        <taxon>Rhabditida</taxon>
        <taxon>Spirurina</taxon>
        <taxon>Ascaridomorpha</taxon>
        <taxon>Ascaridoidea</taxon>
        <taxon>Ascarididae</taxon>
        <taxon>Ascaris</taxon>
    </lineage>
</organism>
<dbReference type="Gene3D" id="1.20.140.100">
    <property type="entry name" value="Dynein heavy chain, N-terminal domain 2"/>
    <property type="match status" value="1"/>
</dbReference>
<dbReference type="AlphaFoldDB" id="A0A0M3HKH7"/>
<accession>A0A0M3HKH7</accession>
<dbReference type="Proteomes" id="UP000036681">
    <property type="component" value="Unplaced"/>
</dbReference>
<dbReference type="WBParaSite" id="ALUE_0000202201-mRNA-1">
    <property type="protein sequence ID" value="ALUE_0000202201-mRNA-1"/>
    <property type="gene ID" value="ALUE_0000202201"/>
</dbReference>
<keyword evidence="1" id="KW-0472">Membrane</keyword>
<dbReference type="GO" id="GO:0030286">
    <property type="term" value="C:dynein complex"/>
    <property type="evidence" value="ECO:0007669"/>
    <property type="project" value="InterPro"/>
</dbReference>
<feature type="transmembrane region" description="Helical" evidence="1">
    <location>
        <begin position="80"/>
        <end position="100"/>
    </location>
</feature>
<dbReference type="GO" id="GO:0051959">
    <property type="term" value="F:dynein light intermediate chain binding"/>
    <property type="evidence" value="ECO:0007669"/>
    <property type="project" value="InterPro"/>
</dbReference>
<dbReference type="PANTHER" id="PTHR45703">
    <property type="entry name" value="DYNEIN HEAVY CHAIN"/>
    <property type="match status" value="1"/>
</dbReference>
<keyword evidence="1" id="KW-1133">Transmembrane helix</keyword>
<name>A0A0M3HKH7_ASCLU</name>
<reference evidence="4" key="1">
    <citation type="submission" date="2017-02" db="UniProtKB">
        <authorList>
            <consortium name="WormBaseParasite"/>
        </authorList>
    </citation>
    <scope>IDENTIFICATION</scope>
</reference>
<proteinExistence type="predicted"/>
<sequence>MNEIQRKWIYLEPIFGRGSLPSEASRFNRVDVEFRTILNEVARDSRLVSLCSRQYLRRTLEQIIDQLNRCQRALNQFLEVYYSLLSAASLKYSLIGFLLLK</sequence>
<dbReference type="GO" id="GO:0045505">
    <property type="term" value="F:dynein intermediate chain binding"/>
    <property type="evidence" value="ECO:0007669"/>
    <property type="project" value="InterPro"/>
</dbReference>
<dbReference type="GO" id="GO:0007018">
    <property type="term" value="P:microtubule-based movement"/>
    <property type="evidence" value="ECO:0007669"/>
    <property type="project" value="InterPro"/>
</dbReference>
<keyword evidence="1" id="KW-0812">Transmembrane</keyword>